<dbReference type="Proteomes" id="UP001244207">
    <property type="component" value="Unassembled WGS sequence"/>
</dbReference>
<name>A0AAD8XJK9_GLOAC</name>
<evidence type="ECO:0000313" key="3">
    <source>
        <dbReference type="Proteomes" id="UP001244207"/>
    </source>
</evidence>
<dbReference type="EMBL" id="JAHMHS010000029">
    <property type="protein sequence ID" value="KAK1726825.1"/>
    <property type="molecule type" value="Genomic_DNA"/>
</dbReference>
<evidence type="ECO:0000256" key="1">
    <source>
        <dbReference type="SAM" id="MobiDB-lite"/>
    </source>
</evidence>
<feature type="region of interest" description="Disordered" evidence="1">
    <location>
        <begin position="214"/>
        <end position="249"/>
    </location>
</feature>
<reference evidence="2" key="1">
    <citation type="submission" date="2021-12" db="EMBL/GenBank/DDBJ databases">
        <title>Comparative genomics, transcriptomics and evolutionary studies reveal genomic signatures of adaptation to plant cell wall in hemibiotrophic fungi.</title>
        <authorList>
            <consortium name="DOE Joint Genome Institute"/>
            <person name="Baroncelli R."/>
            <person name="Diaz J.F."/>
            <person name="Benocci T."/>
            <person name="Peng M."/>
            <person name="Battaglia E."/>
            <person name="Haridas S."/>
            <person name="Andreopoulos W."/>
            <person name="Labutti K."/>
            <person name="Pangilinan J."/>
            <person name="Floch G.L."/>
            <person name="Makela M.R."/>
            <person name="Henrissat B."/>
            <person name="Grigoriev I.V."/>
            <person name="Crouch J.A."/>
            <person name="De Vries R.P."/>
            <person name="Sukno S.A."/>
            <person name="Thon M.R."/>
        </authorList>
    </citation>
    <scope>NUCLEOTIDE SEQUENCE</scope>
    <source>
        <strain evidence="2">CBS 112980</strain>
    </source>
</reference>
<dbReference type="AlphaFoldDB" id="A0AAD8XJK9"/>
<dbReference type="RefSeq" id="XP_060366880.1">
    <property type="nucleotide sequence ID" value="XM_060512817.1"/>
</dbReference>
<feature type="compositionally biased region" description="Basic and acidic residues" evidence="1">
    <location>
        <begin position="225"/>
        <end position="249"/>
    </location>
</feature>
<organism evidence="2 3">
    <name type="scientific">Glomerella acutata</name>
    <name type="common">Colletotrichum acutatum</name>
    <dbReference type="NCBI Taxonomy" id="27357"/>
    <lineage>
        <taxon>Eukaryota</taxon>
        <taxon>Fungi</taxon>
        <taxon>Dikarya</taxon>
        <taxon>Ascomycota</taxon>
        <taxon>Pezizomycotina</taxon>
        <taxon>Sordariomycetes</taxon>
        <taxon>Hypocreomycetidae</taxon>
        <taxon>Glomerellales</taxon>
        <taxon>Glomerellaceae</taxon>
        <taxon>Colletotrichum</taxon>
        <taxon>Colletotrichum acutatum species complex</taxon>
    </lineage>
</organism>
<gene>
    <name evidence="2" type="ORF">BDZ83DRAFT_729314</name>
</gene>
<keyword evidence="3" id="KW-1185">Reference proteome</keyword>
<sequence>MTCGGQSEVAMIRFGRELPLIVSSSAFPAIPHAPIIRPKHDYHPAASLLLPQPRTKSDSDIQRTGLLLRTLWAIRKPWKRTLPKLRLGLLEFLQRNGPRPGFHETNKDERWLYLACFTSEQPQQLALASASAKALYGVGFFDRSSPPRSSGRSFDRTWLAPSNYIAPLPPYPLTFRLRTLICWLCSFEVLTPPAEPCPVQATASSCGPYLTGDTLRGNAPHSRTHKEAEVDTEKAQVEDHQRHIGAELR</sequence>
<accession>A0AAD8XJK9</accession>
<protein>
    <submittedName>
        <fullName evidence="2">Uncharacterized protein</fullName>
    </submittedName>
</protein>
<evidence type="ECO:0000313" key="2">
    <source>
        <dbReference type="EMBL" id="KAK1726825.1"/>
    </source>
</evidence>
<dbReference type="GeneID" id="85396715"/>
<comment type="caution">
    <text evidence="2">The sequence shown here is derived from an EMBL/GenBank/DDBJ whole genome shotgun (WGS) entry which is preliminary data.</text>
</comment>
<proteinExistence type="predicted"/>